<dbReference type="GO" id="GO:0051539">
    <property type="term" value="F:4 iron, 4 sulfur cluster binding"/>
    <property type="evidence" value="ECO:0007669"/>
    <property type="project" value="UniProtKB-UniRule"/>
</dbReference>
<sequence length="379" mass="43503">MAAFFSSLYVHVPFCIKNCKYCSFYSLRHNEDLEKLYIKAILKEMEITKQIPHFLKTIYIGGGTPSCLSIYSLNSLLSDLTKNFKTARDVEFSVEINPKTIDKEKIGLMKACGVNRLSIGVQSFNDKELLFLGRIHNSDEAARTVEVVYKEGFENISIDLIYGIPGQTLKSWQETLKQAVSLPVKHVSVYELSLEENTLLGKELNAGKISLPLQDDVAFMYEFASDFLKENGFKKYEISNFARRGFECKHNISYWLRKPYLGLGPSAHSFFDKKRFHNPPDLFIYASFFIDGKAGWVFDYSVDKVEELKEKIFLGLRMTKGITIKKKCLLEFFKDFEKEKLLTISGNRVKLTLNGMLLSNEIFAQVLLHIENCPVCKQE</sequence>
<dbReference type="AlphaFoldDB" id="A0AAU8H720"/>
<dbReference type="GO" id="GO:0005737">
    <property type="term" value="C:cytoplasm"/>
    <property type="evidence" value="ECO:0007669"/>
    <property type="project" value="UniProtKB-SubCell"/>
</dbReference>
<keyword evidence="2" id="KW-0408">Iron</keyword>
<reference evidence="4" key="1">
    <citation type="submission" date="2024-01" db="EMBL/GenBank/DDBJ databases">
        <title>The first autotrophic representatives of the genus Thermodesulfovibrio.</title>
        <authorList>
            <person name="Maltseva A.I."/>
            <person name="Elcheninov A.G."/>
            <person name="Kublanov I.V."/>
            <person name="Lebedinsky A.V."/>
            <person name="Frolov E.N."/>
        </authorList>
    </citation>
    <scope>NUCLEOTIDE SEQUENCE</scope>
    <source>
        <strain evidence="4">3462-1</strain>
    </source>
</reference>
<dbReference type="InterPro" id="IPR058240">
    <property type="entry name" value="rSAM_sf"/>
</dbReference>
<dbReference type="SFLD" id="SFLDF00562">
    <property type="entry name" value="HemN-like__clustered_with_heat"/>
    <property type="match status" value="1"/>
</dbReference>
<comment type="function">
    <text evidence="2">Probably acts as a heme chaperone, transferring heme to an unknown acceptor. Binds one molecule of heme per monomer, possibly covalently. Binds 1 [4Fe-4S] cluster. The cluster is coordinated with 3 cysteines and an exchangeable S-adenosyl-L-methionine.</text>
</comment>
<gene>
    <name evidence="4" type="primary">hemW</name>
    <name evidence="4" type="ORF">V4D31_03585</name>
</gene>
<dbReference type="InterPro" id="IPR010723">
    <property type="entry name" value="HemN_C"/>
</dbReference>
<dbReference type="Gene3D" id="3.80.30.20">
    <property type="entry name" value="tm_1862 like domain"/>
    <property type="match status" value="1"/>
</dbReference>
<dbReference type="InterPro" id="IPR007197">
    <property type="entry name" value="rSAM"/>
</dbReference>
<dbReference type="EMBL" id="CP144374">
    <property type="protein sequence ID" value="XCH49251.1"/>
    <property type="molecule type" value="Genomic_DNA"/>
</dbReference>
<dbReference type="Pfam" id="PF04055">
    <property type="entry name" value="Radical_SAM"/>
    <property type="match status" value="1"/>
</dbReference>
<dbReference type="GO" id="GO:0006779">
    <property type="term" value="P:porphyrin-containing compound biosynthetic process"/>
    <property type="evidence" value="ECO:0007669"/>
    <property type="project" value="InterPro"/>
</dbReference>
<evidence type="ECO:0000256" key="1">
    <source>
        <dbReference type="ARBA" id="ARBA00006100"/>
    </source>
</evidence>
<comment type="similarity">
    <text evidence="1">Belongs to the anaerobic coproporphyrinogen-III oxidase family. HemW subfamily.</text>
</comment>
<feature type="domain" description="Radical SAM core" evidence="3">
    <location>
        <begin position="1"/>
        <end position="234"/>
    </location>
</feature>
<dbReference type="PANTHER" id="PTHR13932">
    <property type="entry name" value="COPROPORPHYRINIGEN III OXIDASE"/>
    <property type="match status" value="1"/>
</dbReference>
<keyword evidence="2" id="KW-0143">Chaperone</keyword>
<keyword evidence="2" id="KW-0349">Heme</keyword>
<evidence type="ECO:0000313" key="4">
    <source>
        <dbReference type="EMBL" id="XCH49251.1"/>
    </source>
</evidence>
<protein>
    <recommendedName>
        <fullName evidence="2">Heme chaperone HemW</fullName>
    </recommendedName>
</protein>
<accession>A0AAU8H720</accession>
<dbReference type="InterPro" id="IPR006638">
    <property type="entry name" value="Elp3/MiaA/NifB-like_rSAM"/>
</dbReference>
<dbReference type="RefSeq" id="WP_353686880.1">
    <property type="nucleotide sequence ID" value="NZ_CP144374.1"/>
</dbReference>
<dbReference type="CDD" id="cd01335">
    <property type="entry name" value="Radical_SAM"/>
    <property type="match status" value="1"/>
</dbReference>
<keyword evidence="2" id="KW-0949">S-adenosyl-L-methionine</keyword>
<dbReference type="SMART" id="SM00729">
    <property type="entry name" value="Elp3"/>
    <property type="match status" value="1"/>
</dbReference>
<dbReference type="SUPFAM" id="SSF102114">
    <property type="entry name" value="Radical SAM enzymes"/>
    <property type="match status" value="1"/>
</dbReference>
<keyword evidence="2" id="KW-0004">4Fe-4S</keyword>
<name>A0AAU8H720_9BACT</name>
<keyword evidence="2" id="KW-0963">Cytoplasm</keyword>
<dbReference type="InterPro" id="IPR023404">
    <property type="entry name" value="rSAM_horseshoe"/>
</dbReference>
<organism evidence="4">
    <name type="scientific">Thermodesulfovibrio obliviosus</name>
    <dbReference type="NCBI Taxonomy" id="3118332"/>
    <lineage>
        <taxon>Bacteria</taxon>
        <taxon>Pseudomonadati</taxon>
        <taxon>Nitrospirota</taxon>
        <taxon>Thermodesulfovibrionia</taxon>
        <taxon>Thermodesulfovibrionales</taxon>
        <taxon>Thermodesulfovibrionaceae</taxon>
        <taxon>Thermodesulfovibrio</taxon>
    </lineage>
</organism>
<evidence type="ECO:0000256" key="2">
    <source>
        <dbReference type="RuleBase" id="RU364116"/>
    </source>
</evidence>
<dbReference type="KEGG" id="tob:V4D31_03585"/>
<dbReference type="InterPro" id="IPR004559">
    <property type="entry name" value="HemW-like"/>
</dbReference>
<dbReference type="PANTHER" id="PTHR13932:SF5">
    <property type="entry name" value="RADICAL S-ADENOSYL METHIONINE DOMAIN-CONTAINING PROTEIN 1, MITOCHONDRIAL"/>
    <property type="match status" value="1"/>
</dbReference>
<evidence type="ECO:0000259" key="3">
    <source>
        <dbReference type="PROSITE" id="PS51918"/>
    </source>
</evidence>
<dbReference type="SFLD" id="SFLDF00288">
    <property type="entry name" value="HemN-like__clustered_with_nucl"/>
    <property type="match status" value="1"/>
</dbReference>
<comment type="subcellular location">
    <subcellularLocation>
        <location evidence="2">Cytoplasm</location>
    </subcellularLocation>
</comment>
<dbReference type="SFLD" id="SFLDS00029">
    <property type="entry name" value="Radical_SAM"/>
    <property type="match status" value="1"/>
</dbReference>
<keyword evidence="2" id="KW-0411">Iron-sulfur</keyword>
<proteinExistence type="inferred from homology"/>
<keyword evidence="2" id="KW-0479">Metal-binding</keyword>
<dbReference type="GO" id="GO:0046872">
    <property type="term" value="F:metal ion binding"/>
    <property type="evidence" value="ECO:0007669"/>
    <property type="project" value="UniProtKB-UniRule"/>
</dbReference>
<dbReference type="InterPro" id="IPR034505">
    <property type="entry name" value="Coproporphyrinogen-III_oxidase"/>
</dbReference>
<dbReference type="Pfam" id="PF06969">
    <property type="entry name" value="HemN_C"/>
    <property type="match status" value="1"/>
</dbReference>
<dbReference type="GO" id="GO:0004109">
    <property type="term" value="F:coproporphyrinogen oxidase activity"/>
    <property type="evidence" value="ECO:0007669"/>
    <property type="project" value="InterPro"/>
</dbReference>
<dbReference type="PROSITE" id="PS51918">
    <property type="entry name" value="RADICAL_SAM"/>
    <property type="match status" value="1"/>
</dbReference>
<dbReference type="SFLD" id="SFLDG01065">
    <property type="entry name" value="anaerobic_coproporphyrinogen-I"/>
    <property type="match status" value="1"/>
</dbReference>
<dbReference type="NCBIfam" id="TIGR00539">
    <property type="entry name" value="hemN_rel"/>
    <property type="match status" value="1"/>
</dbReference>